<organism evidence="6 7">
    <name type="scientific">Rhizophagus irregularis</name>
    <dbReference type="NCBI Taxonomy" id="588596"/>
    <lineage>
        <taxon>Eukaryota</taxon>
        <taxon>Fungi</taxon>
        <taxon>Fungi incertae sedis</taxon>
        <taxon>Mucoromycota</taxon>
        <taxon>Glomeromycotina</taxon>
        <taxon>Glomeromycetes</taxon>
        <taxon>Glomerales</taxon>
        <taxon>Glomeraceae</taxon>
        <taxon>Rhizophagus</taxon>
    </lineage>
</organism>
<dbReference type="PROSITE" id="PS51720">
    <property type="entry name" value="G_AIG1"/>
    <property type="match status" value="1"/>
</dbReference>
<evidence type="ECO:0000259" key="4">
    <source>
        <dbReference type="PROSITE" id="PS51720"/>
    </source>
</evidence>
<dbReference type="InterPro" id="IPR006703">
    <property type="entry name" value="G_AIG1"/>
</dbReference>
<dbReference type="Pfam" id="PF04548">
    <property type="entry name" value="AIG1"/>
    <property type="match status" value="1"/>
</dbReference>
<evidence type="ECO:0000256" key="2">
    <source>
        <dbReference type="ARBA" id="ARBA00023134"/>
    </source>
</evidence>
<dbReference type="AlphaFoldDB" id="A0A2N0PEV3"/>
<keyword evidence="3" id="KW-0175">Coiled coil</keyword>
<reference evidence="6 7" key="2">
    <citation type="submission" date="2017-09" db="EMBL/GenBank/DDBJ databases">
        <title>Extensive intraspecific genome diversity in a model arbuscular mycorrhizal fungus.</title>
        <authorList>
            <person name="Chen E.C."/>
            <person name="Morin E."/>
            <person name="Beaudet D."/>
            <person name="Noel J."/>
            <person name="Ndikumana S."/>
            <person name="Charron P."/>
            <person name="St-Onge C."/>
            <person name="Giorgi J."/>
            <person name="Grigoriev I.V."/>
            <person name="Roux C."/>
            <person name="Martin F.M."/>
            <person name="Corradi N."/>
        </authorList>
    </citation>
    <scope>NUCLEOTIDE SEQUENCE [LARGE SCALE GENOMIC DNA]</scope>
    <source>
        <strain evidence="6 7">A5</strain>
    </source>
</reference>
<gene>
    <name evidence="5" type="ORF">RhiirA5_467285</name>
    <name evidence="6" type="ORF">RhiirA5_502188</name>
</gene>
<proteinExistence type="predicted"/>
<dbReference type="VEuPathDB" id="FungiDB:FUN_000498"/>
<dbReference type="PANTHER" id="PTHR10903:SF184">
    <property type="entry name" value="GTP-BINDING PROTEIN A"/>
    <property type="match status" value="1"/>
</dbReference>
<reference evidence="6 7" key="1">
    <citation type="submission" date="2016-04" db="EMBL/GenBank/DDBJ databases">
        <title>Genome analyses suggest a sexual origin of heterokaryosis in a supposedly ancient asexual fungus.</title>
        <authorList>
            <person name="Ropars J."/>
            <person name="Sedzielewska K."/>
            <person name="Noel J."/>
            <person name="Charron P."/>
            <person name="Farinelli L."/>
            <person name="Marton T."/>
            <person name="Kruger M."/>
            <person name="Pelin A."/>
            <person name="Brachmann A."/>
            <person name="Corradi N."/>
        </authorList>
    </citation>
    <scope>NUCLEOTIDE SEQUENCE [LARGE SCALE GENOMIC DNA]</scope>
    <source>
        <strain evidence="6 7">A5</strain>
    </source>
</reference>
<name>A0A2N0PEV3_9GLOM</name>
<dbReference type="InterPro" id="IPR027417">
    <property type="entry name" value="P-loop_NTPase"/>
</dbReference>
<protein>
    <recommendedName>
        <fullName evidence="4">AIG1-type G domain-containing protein</fullName>
    </recommendedName>
</protein>
<dbReference type="EMBL" id="LLXJ01003066">
    <property type="protein sequence ID" value="PKB97634.1"/>
    <property type="molecule type" value="Genomic_DNA"/>
</dbReference>
<keyword evidence="1" id="KW-0547">Nucleotide-binding</keyword>
<dbReference type="GO" id="GO:0005525">
    <property type="term" value="F:GTP binding"/>
    <property type="evidence" value="ECO:0007669"/>
    <property type="project" value="UniProtKB-KW"/>
</dbReference>
<evidence type="ECO:0000256" key="1">
    <source>
        <dbReference type="ARBA" id="ARBA00022741"/>
    </source>
</evidence>
<comment type="caution">
    <text evidence="6">The sequence shown here is derived from an EMBL/GenBank/DDBJ whole genome shotgun (WGS) entry which is preliminary data.</text>
</comment>
<dbReference type="PANTHER" id="PTHR10903">
    <property type="entry name" value="GTPASE, IMAP FAMILY MEMBER-RELATED"/>
    <property type="match status" value="1"/>
</dbReference>
<evidence type="ECO:0000313" key="5">
    <source>
        <dbReference type="EMBL" id="PKB97634.1"/>
    </source>
</evidence>
<feature type="domain" description="AIG1-type G" evidence="4">
    <location>
        <begin position="2"/>
        <end position="214"/>
    </location>
</feature>
<dbReference type="Proteomes" id="UP000232722">
    <property type="component" value="Unassembled WGS sequence"/>
</dbReference>
<feature type="coiled-coil region" evidence="3">
    <location>
        <begin position="136"/>
        <end position="163"/>
    </location>
</feature>
<dbReference type="EMBL" id="LLXJ01000888">
    <property type="protein sequence ID" value="PKC05353.1"/>
    <property type="molecule type" value="Genomic_DNA"/>
</dbReference>
<sequence length="292" mass="34221">MSGVRNILLIGRTGNGKSALANVISGTNKFREIEDSVSETKELELETFGYQGIKYRVIDTVGIGDTKLKSKDVLNKVAKACYEVREGLNQIFFVIGGRITEEELETYNLLKQIIFNEDIYSYTTIVRTRFTDFEDERRCEEDKEKISQENEKLTELIRECNKLIHVDNPPVKGRSATTNKEIREVSRERLLKHLIYDCGNYRPISLDRLNERISSYLTEKEQIKKELEDLKKFQAEEQIKTEAERKRYEEEKRKSEQRLAEMEAKIEVQTKKVLQLEQNPFSFNNRDKCRIS</sequence>
<evidence type="ECO:0000313" key="7">
    <source>
        <dbReference type="Proteomes" id="UP000232722"/>
    </source>
</evidence>
<dbReference type="Gene3D" id="3.40.50.300">
    <property type="entry name" value="P-loop containing nucleotide triphosphate hydrolases"/>
    <property type="match status" value="1"/>
</dbReference>
<accession>A0A2N0PEV3</accession>
<dbReference type="InterPro" id="IPR045058">
    <property type="entry name" value="GIMA/IAN/Toc"/>
</dbReference>
<keyword evidence="2" id="KW-0342">GTP-binding</keyword>
<feature type="coiled-coil region" evidence="3">
    <location>
        <begin position="206"/>
        <end position="279"/>
    </location>
</feature>
<evidence type="ECO:0000313" key="6">
    <source>
        <dbReference type="EMBL" id="PKC05353.1"/>
    </source>
</evidence>
<evidence type="ECO:0000256" key="3">
    <source>
        <dbReference type="SAM" id="Coils"/>
    </source>
</evidence>
<dbReference type="VEuPathDB" id="FungiDB:RhiirFUN_017893"/>
<dbReference type="VEuPathDB" id="FungiDB:RhiirA1_506538"/>
<dbReference type="SUPFAM" id="SSF52540">
    <property type="entry name" value="P-loop containing nucleoside triphosphate hydrolases"/>
    <property type="match status" value="1"/>
</dbReference>